<proteinExistence type="predicted"/>
<gene>
    <name evidence="1" type="ORF">L2E82_24975</name>
</gene>
<organism evidence="1 2">
    <name type="scientific">Cichorium intybus</name>
    <name type="common">Chicory</name>
    <dbReference type="NCBI Taxonomy" id="13427"/>
    <lineage>
        <taxon>Eukaryota</taxon>
        <taxon>Viridiplantae</taxon>
        <taxon>Streptophyta</taxon>
        <taxon>Embryophyta</taxon>
        <taxon>Tracheophyta</taxon>
        <taxon>Spermatophyta</taxon>
        <taxon>Magnoliopsida</taxon>
        <taxon>eudicotyledons</taxon>
        <taxon>Gunneridae</taxon>
        <taxon>Pentapetalae</taxon>
        <taxon>asterids</taxon>
        <taxon>campanulids</taxon>
        <taxon>Asterales</taxon>
        <taxon>Asteraceae</taxon>
        <taxon>Cichorioideae</taxon>
        <taxon>Cichorieae</taxon>
        <taxon>Cichoriinae</taxon>
        <taxon>Cichorium</taxon>
    </lineage>
</organism>
<reference evidence="1 2" key="2">
    <citation type="journal article" date="2022" name="Mol. Ecol. Resour.">
        <title>The genomes of chicory, endive, great burdock and yacon provide insights into Asteraceae paleo-polyploidization history and plant inulin production.</title>
        <authorList>
            <person name="Fan W."/>
            <person name="Wang S."/>
            <person name="Wang H."/>
            <person name="Wang A."/>
            <person name="Jiang F."/>
            <person name="Liu H."/>
            <person name="Zhao H."/>
            <person name="Xu D."/>
            <person name="Zhang Y."/>
        </authorList>
    </citation>
    <scope>NUCLEOTIDE SEQUENCE [LARGE SCALE GENOMIC DNA]</scope>
    <source>
        <strain evidence="2">cv. Punajuju</strain>
        <tissue evidence="1">Leaves</tissue>
    </source>
</reference>
<dbReference type="EMBL" id="CM042012">
    <property type="protein sequence ID" value="KAI3752933.1"/>
    <property type="molecule type" value="Genomic_DNA"/>
</dbReference>
<evidence type="ECO:0000313" key="2">
    <source>
        <dbReference type="Proteomes" id="UP001055811"/>
    </source>
</evidence>
<keyword evidence="2" id="KW-1185">Reference proteome</keyword>
<reference evidence="2" key="1">
    <citation type="journal article" date="2022" name="Mol. Ecol. Resour.">
        <title>The genomes of chicory, endive, great burdock and yacon provide insights into Asteraceae palaeo-polyploidization history and plant inulin production.</title>
        <authorList>
            <person name="Fan W."/>
            <person name="Wang S."/>
            <person name="Wang H."/>
            <person name="Wang A."/>
            <person name="Jiang F."/>
            <person name="Liu H."/>
            <person name="Zhao H."/>
            <person name="Xu D."/>
            <person name="Zhang Y."/>
        </authorList>
    </citation>
    <scope>NUCLEOTIDE SEQUENCE [LARGE SCALE GENOMIC DNA]</scope>
    <source>
        <strain evidence="2">cv. Punajuju</strain>
    </source>
</reference>
<sequence length="193" mass="20477">MVEETSDGCVEKEDGMVEKLASSDDSDEEECDDDTRTVAGDHGAKPVCDAPLSAAVISDQLSHPPMGLQTTANGAKKTVAFTDVAWSQIRKDSPDLQSQIRKESTVGFLTVNREAGTYTGEQALAGDRRCTGEGATAGGATAGDSMCNDDGTNVGDNHVGNKGEGDFLFCSKNHFQKEGCKNHVQKEGKRVKF</sequence>
<dbReference type="Proteomes" id="UP001055811">
    <property type="component" value="Linkage Group LG04"/>
</dbReference>
<name>A0ACB9E1S0_CICIN</name>
<protein>
    <submittedName>
        <fullName evidence="1">Uncharacterized protein</fullName>
    </submittedName>
</protein>
<evidence type="ECO:0000313" key="1">
    <source>
        <dbReference type="EMBL" id="KAI3752933.1"/>
    </source>
</evidence>
<accession>A0ACB9E1S0</accession>
<comment type="caution">
    <text evidence="1">The sequence shown here is derived from an EMBL/GenBank/DDBJ whole genome shotgun (WGS) entry which is preliminary data.</text>
</comment>